<dbReference type="InterPro" id="IPR027417">
    <property type="entry name" value="P-loop_NTPase"/>
</dbReference>
<dbReference type="PANTHER" id="PTHR24220:SF685">
    <property type="entry name" value="ABC TRANSPORTER RELATED"/>
    <property type="match status" value="1"/>
</dbReference>
<dbReference type="InterPro" id="IPR003439">
    <property type="entry name" value="ABC_transporter-like_ATP-bd"/>
</dbReference>
<evidence type="ECO:0000256" key="3">
    <source>
        <dbReference type="ARBA" id="ARBA00022840"/>
    </source>
</evidence>
<reference evidence="6 7" key="1">
    <citation type="submission" date="2021-01" db="EMBL/GenBank/DDBJ databases">
        <title>Sequencing the genomes of 1000 actinobacteria strains.</title>
        <authorList>
            <person name="Klenk H.-P."/>
        </authorList>
    </citation>
    <scope>NUCLEOTIDE SEQUENCE [LARGE SCALE GENOMIC DNA]</scope>
    <source>
        <strain evidence="6 7">DSM 13057</strain>
    </source>
</reference>
<dbReference type="SMART" id="SM00382">
    <property type="entry name" value="AAA"/>
    <property type="match status" value="1"/>
</dbReference>
<evidence type="ECO:0000259" key="5">
    <source>
        <dbReference type="PROSITE" id="PS50893"/>
    </source>
</evidence>
<dbReference type="InterPro" id="IPR017871">
    <property type="entry name" value="ABC_transporter-like_CS"/>
</dbReference>
<name>A0ABS2L7D4_9MICO</name>
<keyword evidence="6" id="KW-0449">Lipoprotein</keyword>
<dbReference type="PROSITE" id="PS50893">
    <property type="entry name" value="ABC_TRANSPORTER_2"/>
    <property type="match status" value="1"/>
</dbReference>
<feature type="transmembrane region" description="Helical" evidence="4">
    <location>
        <begin position="278"/>
        <end position="306"/>
    </location>
</feature>
<keyword evidence="3" id="KW-0067">ATP-binding</keyword>
<dbReference type="InterPro" id="IPR017911">
    <property type="entry name" value="MacB-like_ATP-bd"/>
</dbReference>
<dbReference type="Pfam" id="PF00005">
    <property type="entry name" value="ABC_tran"/>
    <property type="match status" value="1"/>
</dbReference>
<dbReference type="RefSeq" id="WP_307827204.1">
    <property type="nucleotide sequence ID" value="NZ_BAAAHT010000003.1"/>
</dbReference>
<keyword evidence="4" id="KW-0472">Membrane</keyword>
<comment type="caution">
    <text evidence="6">The sequence shown here is derived from an EMBL/GenBank/DDBJ whole genome shotgun (WGS) entry which is preliminary data.</text>
</comment>
<evidence type="ECO:0000313" key="7">
    <source>
        <dbReference type="Proteomes" id="UP000776164"/>
    </source>
</evidence>
<evidence type="ECO:0000313" key="6">
    <source>
        <dbReference type="EMBL" id="MBM7473013.1"/>
    </source>
</evidence>
<dbReference type="CDD" id="cd03255">
    <property type="entry name" value="ABC_MJ0796_LolCDE_FtsE"/>
    <property type="match status" value="1"/>
</dbReference>
<accession>A0ABS2L7D4</accession>
<protein>
    <submittedName>
        <fullName evidence="6">ABC-type lipoprotein export system ATPase subunit</fullName>
    </submittedName>
</protein>
<evidence type="ECO:0000256" key="2">
    <source>
        <dbReference type="ARBA" id="ARBA00022741"/>
    </source>
</evidence>
<dbReference type="PROSITE" id="PS00211">
    <property type="entry name" value="ABC_TRANSPORTER_1"/>
    <property type="match status" value="1"/>
</dbReference>
<proteinExistence type="predicted"/>
<organism evidence="6 7">
    <name type="scientific">Subtercola frigoramans</name>
    <dbReference type="NCBI Taxonomy" id="120298"/>
    <lineage>
        <taxon>Bacteria</taxon>
        <taxon>Bacillati</taxon>
        <taxon>Actinomycetota</taxon>
        <taxon>Actinomycetes</taxon>
        <taxon>Micrococcales</taxon>
        <taxon>Microbacteriaceae</taxon>
        <taxon>Subtercola</taxon>
    </lineage>
</organism>
<dbReference type="InterPro" id="IPR003593">
    <property type="entry name" value="AAA+_ATPase"/>
</dbReference>
<keyword evidence="2" id="KW-0547">Nucleotide-binding</keyword>
<evidence type="ECO:0000256" key="4">
    <source>
        <dbReference type="SAM" id="Phobius"/>
    </source>
</evidence>
<evidence type="ECO:0000256" key="1">
    <source>
        <dbReference type="ARBA" id="ARBA00022448"/>
    </source>
</evidence>
<dbReference type="PANTHER" id="PTHR24220">
    <property type="entry name" value="IMPORT ATP-BINDING PROTEIN"/>
    <property type="match status" value="1"/>
</dbReference>
<keyword evidence="7" id="KW-1185">Reference proteome</keyword>
<dbReference type="InterPro" id="IPR015854">
    <property type="entry name" value="ABC_transpr_LolD-like"/>
</dbReference>
<gene>
    <name evidence="6" type="ORF">JOE66_002647</name>
</gene>
<feature type="transmembrane region" description="Helical" evidence="4">
    <location>
        <begin position="15"/>
        <end position="40"/>
    </location>
</feature>
<feature type="transmembrane region" description="Helical" evidence="4">
    <location>
        <begin position="232"/>
        <end position="257"/>
    </location>
</feature>
<dbReference type="EMBL" id="JAFBBU010000001">
    <property type="protein sequence ID" value="MBM7473013.1"/>
    <property type="molecule type" value="Genomic_DNA"/>
</dbReference>
<keyword evidence="1" id="KW-0813">Transport</keyword>
<feature type="domain" description="ABC transporter" evidence="5">
    <location>
        <begin position="268"/>
        <end position="503"/>
    </location>
</feature>
<feature type="transmembrane region" description="Helical" evidence="4">
    <location>
        <begin position="190"/>
        <end position="212"/>
    </location>
</feature>
<sequence length="503" mass="51977">MFVAWRDLRFAKGRFLLISGVVALITVLVGFLSGLTAGLADQNISAVLGLPADSIVFSVPAEGNSLSYSDSAITEAQAVTWSAEPGVTAVRPIGISQVKVYSGERQAAVAVFGADPGVNASVPAESGHLTLPRTVATSLSVTAGDSVKVGGAEFTLDAVTDDTWYSHTAVAWMTLADWQGIAATTGNSGAFATVLAVSGSASAFTAAAAAAATTSKSVLLSLTALAAFRSEIGSLLLMVAMLFGISALVVGAFFTVWGMQRQPDVAILKALGASNRMLVVDSLGQAAAVLVIGVGAGIGLTAGLGITGPSGSGKSSLLAVVSTLIRADSGSVVIDDIDVSGLTLKQSAQFRRERLGIIFQQSNLLPSLTALDQLLVMERLSGEPLKRGSSREADRRRALELLDSVGLSAEAHKRPASLSGGERQRVNIARALMNHPTVLVIDEPTASLDQARGTSILNLILELTAQQNTATLLVTHDENQLARFARHYVMVDGTATEAEAARA</sequence>
<keyword evidence="4" id="KW-0812">Transmembrane</keyword>
<dbReference type="SUPFAM" id="SSF52540">
    <property type="entry name" value="P-loop containing nucleoside triphosphate hydrolases"/>
    <property type="match status" value="1"/>
</dbReference>
<dbReference type="Proteomes" id="UP000776164">
    <property type="component" value="Unassembled WGS sequence"/>
</dbReference>
<dbReference type="Gene3D" id="3.40.50.300">
    <property type="entry name" value="P-loop containing nucleotide triphosphate hydrolases"/>
    <property type="match status" value="1"/>
</dbReference>
<keyword evidence="4" id="KW-1133">Transmembrane helix</keyword>